<feature type="compositionally biased region" description="Low complexity" evidence="6">
    <location>
        <begin position="744"/>
        <end position="753"/>
    </location>
</feature>
<feature type="compositionally biased region" description="Polar residues" evidence="6">
    <location>
        <begin position="318"/>
        <end position="331"/>
    </location>
</feature>
<evidence type="ECO:0000259" key="7">
    <source>
        <dbReference type="PROSITE" id="PS50004"/>
    </source>
</evidence>
<name>A0AAW1EJK8_ZOAVI</name>
<dbReference type="AlphaFoldDB" id="A0AAW1EJK8"/>
<dbReference type="PANTHER" id="PTHR15746:SF22">
    <property type="entry name" value="RAB11 FAMILY-INTERACTING PROTEIN 1"/>
    <property type="match status" value="1"/>
</dbReference>
<dbReference type="InterPro" id="IPR037245">
    <property type="entry name" value="FIP-RBD_C_sf"/>
</dbReference>
<dbReference type="EMBL" id="JBCEZU010000221">
    <property type="protein sequence ID" value="KAK9522557.1"/>
    <property type="molecule type" value="Genomic_DNA"/>
</dbReference>
<feature type="compositionally biased region" description="Basic and acidic residues" evidence="6">
    <location>
        <begin position="508"/>
        <end position="517"/>
    </location>
</feature>
<feature type="compositionally biased region" description="Basic and acidic residues" evidence="6">
    <location>
        <begin position="370"/>
        <end position="453"/>
    </location>
</feature>
<dbReference type="SUPFAM" id="SSF49562">
    <property type="entry name" value="C2 domain (Calcium/lipid-binding domain, CaLB)"/>
    <property type="match status" value="1"/>
</dbReference>
<dbReference type="GO" id="GO:0055037">
    <property type="term" value="C:recycling endosome"/>
    <property type="evidence" value="ECO:0007669"/>
    <property type="project" value="UniProtKB-SubCell"/>
</dbReference>
<evidence type="ECO:0000256" key="1">
    <source>
        <dbReference type="ARBA" id="ARBA00004172"/>
    </source>
</evidence>
<feature type="compositionally biased region" description="Polar residues" evidence="6">
    <location>
        <begin position="558"/>
        <end position="590"/>
    </location>
</feature>
<feature type="compositionally biased region" description="Polar residues" evidence="6">
    <location>
        <begin position="771"/>
        <end position="798"/>
    </location>
</feature>
<keyword evidence="3" id="KW-0597">Phosphoprotein</keyword>
<dbReference type="GO" id="GO:0031267">
    <property type="term" value="F:small GTPase binding"/>
    <property type="evidence" value="ECO:0007669"/>
    <property type="project" value="InterPro"/>
</dbReference>
<evidence type="ECO:0000313" key="10">
    <source>
        <dbReference type="Proteomes" id="UP001488805"/>
    </source>
</evidence>
<feature type="region of interest" description="Disordered" evidence="6">
    <location>
        <begin position="352"/>
        <end position="688"/>
    </location>
</feature>
<feature type="region of interest" description="Disordered" evidence="6">
    <location>
        <begin position="314"/>
        <end position="336"/>
    </location>
</feature>
<dbReference type="FunFam" id="2.60.40.150:FF:000070">
    <property type="entry name" value="rab11 family-interacting protein 2 isoform X1"/>
    <property type="match status" value="1"/>
</dbReference>
<dbReference type="InterPro" id="IPR037789">
    <property type="entry name" value="FIP_classI"/>
</dbReference>
<organism evidence="9 10">
    <name type="scientific">Zoarces viviparus</name>
    <name type="common">Viviparous eelpout</name>
    <name type="synonym">Blennius viviparus</name>
    <dbReference type="NCBI Taxonomy" id="48416"/>
    <lineage>
        <taxon>Eukaryota</taxon>
        <taxon>Metazoa</taxon>
        <taxon>Chordata</taxon>
        <taxon>Craniata</taxon>
        <taxon>Vertebrata</taxon>
        <taxon>Euteleostomi</taxon>
        <taxon>Actinopterygii</taxon>
        <taxon>Neopterygii</taxon>
        <taxon>Teleostei</taxon>
        <taxon>Neoteleostei</taxon>
        <taxon>Acanthomorphata</taxon>
        <taxon>Eupercaria</taxon>
        <taxon>Perciformes</taxon>
        <taxon>Cottioidei</taxon>
        <taxon>Zoarcales</taxon>
        <taxon>Zoarcidae</taxon>
        <taxon>Zoarcinae</taxon>
        <taxon>Zoarces</taxon>
    </lineage>
</organism>
<feature type="compositionally biased region" description="Polar residues" evidence="6">
    <location>
        <begin position="1142"/>
        <end position="1151"/>
    </location>
</feature>
<gene>
    <name evidence="9" type="ORF">VZT92_019009</name>
</gene>
<feature type="compositionally biased region" description="Polar residues" evidence="6">
    <location>
        <begin position="229"/>
        <end position="257"/>
    </location>
</feature>
<evidence type="ECO:0000256" key="3">
    <source>
        <dbReference type="ARBA" id="ARBA00022553"/>
    </source>
</evidence>
<keyword evidence="2" id="KW-0813">Transport</keyword>
<dbReference type="PROSITE" id="PS50004">
    <property type="entry name" value="C2"/>
    <property type="match status" value="1"/>
</dbReference>
<dbReference type="Pfam" id="PF00168">
    <property type="entry name" value="C2"/>
    <property type="match status" value="1"/>
</dbReference>
<feature type="region of interest" description="Disordered" evidence="6">
    <location>
        <begin position="156"/>
        <end position="213"/>
    </location>
</feature>
<feature type="compositionally biased region" description="Pro residues" evidence="6">
    <location>
        <begin position="754"/>
        <end position="765"/>
    </location>
</feature>
<dbReference type="GO" id="GO:0045055">
    <property type="term" value="P:regulated exocytosis"/>
    <property type="evidence" value="ECO:0007669"/>
    <property type="project" value="TreeGrafter"/>
</dbReference>
<feature type="compositionally biased region" description="Basic and acidic residues" evidence="6">
    <location>
        <begin position="1011"/>
        <end position="1028"/>
    </location>
</feature>
<dbReference type="SMART" id="SM00239">
    <property type="entry name" value="C2"/>
    <property type="match status" value="1"/>
</dbReference>
<dbReference type="PANTHER" id="PTHR15746">
    <property type="entry name" value="RAB11-RELATED"/>
    <property type="match status" value="1"/>
</dbReference>
<keyword evidence="4" id="KW-0967">Endosome</keyword>
<proteinExistence type="predicted"/>
<keyword evidence="5" id="KW-0653">Protein transport</keyword>
<feature type="compositionally biased region" description="Polar residues" evidence="6">
    <location>
        <begin position="883"/>
        <end position="894"/>
    </location>
</feature>
<sequence>MSLADQSQQWFPTSVHVTVHQARNLRAKGKNGTNDAYAIIQVAKDKFSTSVSEKCVDPVWKEEASFDLPLFHSGNGDRCTLYIIAMHRAQVGLDKFLGQAVVNLLDLHDNNPGKKTDWFKLVDKSGKQDKARGEVLLDIQFLRNNMSASMVDLSMQDKPRSRMSKLKDKVRGKKKDGFSDSASAIVPSVSKGFTDSEGEADAQSLNQSQGVKKKSKLKTLFAPKSNLQRNISQSMSTLGTLPEKNSTLGGSRSSGLNVDSPDVKKKFKFLGHKRTGSSDSKHSLGAFSLLGRSKQSNSDLNNMCINGNHVYAEETDPHSGSTLSLNSSGQGSVEDVRKHTTEVPVDVFISVPVPSHKHESTDRAILAQQRHPEGEERRLPPAKRLEEEEKYRVEGKRLQEEEERRHQEEQERKRRFAEDEARRKKQREEEEEAAERQKLEEERRRSEELKQQEEASMSDRLSSLFGMIRKKEEKKEELPTTAPSSNPGDPDKAISQPSSSTFEDIDIGSERPADHQKSSSKPQTSSAIGGFLNRTAKVSAVKPRYTESLESEPADCQTVPSQLCPSPATSESTLSSVPSDSPDTFSSLHSSLAPPNISPSPRGSPRGSTEDLSAGFVRSSLMADKKRRAPVPRSYTTHGAHNGGNTAPVREITNPAYVEKDEPQPGRKMSVPLPDYDTLFPHKRHGVQGQPRWDHIIAEVNQKHMDFAEMSVDGPEENEPSAGFSVPQESPAMTLYQTQPQPTKPTSSKKAAAPAPPKSVVPPDPRLVADYSQTQSRNTANQSLTRPNLPTVSGPANTSRERVSEVPRDGAKRALRPSPGPTHAPRSASHMETTTQDGEREAPVPVTTQAPTAKPRQRAPGKEPVQQEDVAVTPVVSDKRMDSNIQTKSSSGMSSMVPRGRQAELDPFPSTELLSKDPWAQLKPNQEVDPFSTGSVQREQKVEDRGMTPGDLDNIFSREKQTDLFADFNGSDSNKPSEYMKKDEDSNQVSPVFQRKNSPRQKQSLPPTTHLDNKTSKSRQEPVYKKEPTITTPNQVLSARGGRGGSVTPKPPADGRTQNEFHGSEDQFGAEPFGSTLNSSEPLNVVMEEVEPASPAGGLSGGKAPLRARVSPADVQPVSAQNSNEGGLALTPRRPHPVKPMSSESQHPISTTAVREIKVRESTPRKVQVANAVDSGPFTQLTQEELITMVVRQQTDLSKKESKIVELEEYIDNLLVRVIDEQPGILQSLNSDKPE</sequence>
<evidence type="ECO:0000256" key="6">
    <source>
        <dbReference type="SAM" id="MobiDB-lite"/>
    </source>
</evidence>
<feature type="domain" description="C2" evidence="7">
    <location>
        <begin position="1"/>
        <end position="119"/>
    </location>
</feature>
<feature type="domain" description="FIP-RBD" evidence="8">
    <location>
        <begin position="1167"/>
        <end position="1229"/>
    </location>
</feature>
<comment type="caution">
    <text evidence="9">The sequence shown here is derived from an EMBL/GenBank/DDBJ whole genome shotgun (WGS) entry which is preliminary data.</text>
</comment>
<dbReference type="InterPro" id="IPR035892">
    <property type="entry name" value="C2_domain_sf"/>
</dbReference>
<dbReference type="GO" id="GO:0015031">
    <property type="term" value="P:protein transport"/>
    <property type="evidence" value="ECO:0007669"/>
    <property type="project" value="UniProtKB-KW"/>
</dbReference>
<feature type="region of interest" description="Disordered" evidence="6">
    <location>
        <begin position="229"/>
        <end position="261"/>
    </location>
</feature>
<reference evidence="9 10" key="1">
    <citation type="journal article" date="2024" name="Genome Biol. Evol.">
        <title>Chromosome-level genome assembly of the viviparous eelpout Zoarces viviparus.</title>
        <authorList>
            <person name="Fuhrmann N."/>
            <person name="Brasseur M.V."/>
            <person name="Bakowski C.E."/>
            <person name="Podsiadlowski L."/>
            <person name="Prost S."/>
            <person name="Krehenwinkel H."/>
            <person name="Mayer C."/>
        </authorList>
    </citation>
    <scope>NUCLEOTIDE SEQUENCE [LARGE SCALE GENOMIC DNA]</scope>
    <source>
        <strain evidence="9">NO-MEL_2022_Ind0_liver</strain>
    </source>
</reference>
<dbReference type="PROSITE" id="PS51511">
    <property type="entry name" value="FIP_RBD"/>
    <property type="match status" value="1"/>
</dbReference>
<dbReference type="InterPro" id="IPR000008">
    <property type="entry name" value="C2_dom"/>
</dbReference>
<feature type="region of interest" description="Disordered" evidence="6">
    <location>
        <begin position="1111"/>
        <end position="1151"/>
    </location>
</feature>
<evidence type="ECO:0000256" key="2">
    <source>
        <dbReference type="ARBA" id="ARBA00022448"/>
    </source>
</evidence>
<evidence type="ECO:0000313" key="9">
    <source>
        <dbReference type="EMBL" id="KAK9522557.1"/>
    </source>
</evidence>
<feature type="compositionally biased region" description="Polar residues" evidence="6">
    <location>
        <begin position="634"/>
        <end position="645"/>
    </location>
</feature>
<feature type="compositionally biased region" description="Basic and acidic residues" evidence="6">
    <location>
        <begin position="469"/>
        <end position="478"/>
    </location>
</feature>
<dbReference type="InterPro" id="IPR019018">
    <property type="entry name" value="Rab-bd_FIP-RBD"/>
</dbReference>
<feature type="compositionally biased region" description="Basic and acidic residues" evidence="6">
    <location>
        <begin position="799"/>
        <end position="812"/>
    </location>
</feature>
<evidence type="ECO:0008006" key="11">
    <source>
        <dbReference type="Google" id="ProtNLM"/>
    </source>
</evidence>
<accession>A0AAW1EJK8</accession>
<feature type="region of interest" description="Disordered" evidence="6">
    <location>
        <begin position="708"/>
        <end position="1083"/>
    </location>
</feature>
<dbReference type="Gene3D" id="1.20.5.2440">
    <property type="match status" value="1"/>
</dbReference>
<dbReference type="Proteomes" id="UP001488805">
    <property type="component" value="Unassembled WGS sequence"/>
</dbReference>
<comment type="subcellular location">
    <subcellularLocation>
        <location evidence="1">Recycling endosome</location>
    </subcellularLocation>
</comment>
<evidence type="ECO:0000259" key="8">
    <source>
        <dbReference type="PROSITE" id="PS51511"/>
    </source>
</evidence>
<dbReference type="Pfam" id="PF09457">
    <property type="entry name" value="RBD-FIP"/>
    <property type="match status" value="1"/>
</dbReference>
<evidence type="ECO:0000256" key="5">
    <source>
        <dbReference type="ARBA" id="ARBA00022927"/>
    </source>
</evidence>
<evidence type="ECO:0000256" key="4">
    <source>
        <dbReference type="ARBA" id="ARBA00022753"/>
    </source>
</evidence>
<protein>
    <recommendedName>
        <fullName evidence="11">Rab11 family-interacting protein 1</fullName>
    </recommendedName>
</protein>
<keyword evidence="10" id="KW-1185">Reference proteome</keyword>
<dbReference type="CDD" id="cd08682">
    <property type="entry name" value="C2_Rab11-FIP_classI"/>
    <property type="match status" value="1"/>
</dbReference>
<dbReference type="Gene3D" id="2.60.40.150">
    <property type="entry name" value="C2 domain"/>
    <property type="match status" value="1"/>
</dbReference>
<feature type="compositionally biased region" description="Basic and acidic residues" evidence="6">
    <location>
        <begin position="156"/>
        <end position="169"/>
    </location>
</feature>
<dbReference type="SUPFAM" id="SSF144270">
    <property type="entry name" value="Eferin C-derminal domain-like"/>
    <property type="match status" value="1"/>
</dbReference>